<keyword evidence="5 7" id="KW-1133">Transmembrane helix</keyword>
<feature type="transmembrane region" description="Helical" evidence="7">
    <location>
        <begin position="138"/>
        <end position="161"/>
    </location>
</feature>
<dbReference type="HOGENOM" id="CLU_044208_1_3_9"/>
<evidence type="ECO:0000256" key="7">
    <source>
        <dbReference type="SAM" id="Phobius"/>
    </source>
</evidence>
<evidence type="ECO:0000256" key="6">
    <source>
        <dbReference type="ARBA" id="ARBA00023136"/>
    </source>
</evidence>
<proteinExistence type="inferred from homology"/>
<dbReference type="PANTHER" id="PTHR42709:SF6">
    <property type="entry name" value="UNDECAPRENYL PHOSPHATE TRANSPORTER A"/>
    <property type="match status" value="1"/>
</dbReference>
<dbReference type="Pfam" id="PF09335">
    <property type="entry name" value="VTT_dom"/>
    <property type="match status" value="1"/>
</dbReference>
<dbReference type="eggNOG" id="COG0586">
    <property type="taxonomic scope" value="Bacteria"/>
</dbReference>
<reference evidence="9 10" key="1">
    <citation type="journal article" date="2015" name="Infect. Genet. Evol.">
        <title>Genomic sequences of six botulinum neurotoxin-producing strains representing three clostridial species illustrate the mobility and diversity of botulinum neurotoxin genes.</title>
        <authorList>
            <person name="Smith T.J."/>
            <person name="Hill K.K."/>
            <person name="Xie G."/>
            <person name="Foley B.T."/>
            <person name="Williamson C.H."/>
            <person name="Foster J.T."/>
            <person name="Johnson S.L."/>
            <person name="Chertkov O."/>
            <person name="Teshima H."/>
            <person name="Gibbons H.S."/>
            <person name="Johnsky L.A."/>
            <person name="Karavis M.A."/>
            <person name="Smith L.A."/>
        </authorList>
    </citation>
    <scope>NUCLEOTIDE SEQUENCE [LARGE SCALE GENOMIC DNA]</scope>
    <source>
        <strain evidence="9">Sullivan</strain>
    </source>
</reference>
<feature type="transmembrane region" description="Helical" evidence="7">
    <location>
        <begin position="6"/>
        <end position="30"/>
    </location>
</feature>
<dbReference type="PANTHER" id="PTHR42709">
    <property type="entry name" value="ALKALINE PHOSPHATASE LIKE PROTEIN"/>
    <property type="match status" value="1"/>
</dbReference>
<protein>
    <recommendedName>
        <fullName evidence="8">VTT domain-containing protein</fullName>
    </recommendedName>
</protein>
<dbReference type="Proteomes" id="UP000030635">
    <property type="component" value="Chromosome"/>
</dbReference>
<organism evidence="9 10">
    <name type="scientific">Clostridium baratii str. Sullivan</name>
    <dbReference type="NCBI Taxonomy" id="1415775"/>
    <lineage>
        <taxon>Bacteria</taxon>
        <taxon>Bacillati</taxon>
        <taxon>Bacillota</taxon>
        <taxon>Clostridia</taxon>
        <taxon>Eubacteriales</taxon>
        <taxon>Clostridiaceae</taxon>
        <taxon>Clostridium</taxon>
    </lineage>
</organism>
<dbReference type="KEGG" id="cbv:U729_904"/>
<keyword evidence="6 7" id="KW-0472">Membrane</keyword>
<keyword evidence="10" id="KW-1185">Reference proteome</keyword>
<evidence type="ECO:0000313" key="9">
    <source>
        <dbReference type="EMBL" id="AIY83023.1"/>
    </source>
</evidence>
<dbReference type="EMBL" id="CP006905">
    <property type="protein sequence ID" value="AIY83023.1"/>
    <property type="molecule type" value="Genomic_DNA"/>
</dbReference>
<evidence type="ECO:0000259" key="8">
    <source>
        <dbReference type="Pfam" id="PF09335"/>
    </source>
</evidence>
<evidence type="ECO:0000256" key="5">
    <source>
        <dbReference type="ARBA" id="ARBA00022989"/>
    </source>
</evidence>
<dbReference type="InterPro" id="IPR032816">
    <property type="entry name" value="VTT_dom"/>
</dbReference>
<dbReference type="OrthoDB" id="9813426at2"/>
<feature type="transmembrane region" description="Helical" evidence="7">
    <location>
        <begin position="173"/>
        <end position="192"/>
    </location>
</feature>
<feature type="transmembrane region" description="Helical" evidence="7">
    <location>
        <begin position="51"/>
        <end position="73"/>
    </location>
</feature>
<evidence type="ECO:0000256" key="1">
    <source>
        <dbReference type="ARBA" id="ARBA00004651"/>
    </source>
</evidence>
<evidence type="ECO:0000256" key="2">
    <source>
        <dbReference type="ARBA" id="ARBA00010792"/>
    </source>
</evidence>
<dbReference type="GO" id="GO:0005886">
    <property type="term" value="C:plasma membrane"/>
    <property type="evidence" value="ECO:0007669"/>
    <property type="project" value="UniProtKB-SubCell"/>
</dbReference>
<keyword evidence="4 7" id="KW-0812">Transmembrane</keyword>
<keyword evidence="3" id="KW-1003">Cell membrane</keyword>
<gene>
    <name evidence="9" type="ORF">U729_904</name>
</gene>
<evidence type="ECO:0000256" key="4">
    <source>
        <dbReference type="ARBA" id="ARBA00022692"/>
    </source>
</evidence>
<comment type="subcellular location">
    <subcellularLocation>
        <location evidence="1">Cell membrane</location>
        <topology evidence="1">Multi-pass membrane protein</topology>
    </subcellularLocation>
</comment>
<sequence>MALEEFIRGFILDYGVISVFILVLLEYASFPMPSEVVLPLMGIIGAMNGIGYFKILIVSVIAGIVGSTINYLLGYYFGDRAISYIERRFPKTRKSINASYNWLNKYNNFAVLISRVIPLARTFISIVAGTVRMKPVPFVLYSSIGITVWNAILITLGFIFGDNTEIIGALLKKYSIIVMIIILIVVIIKVVINKDKIKSYLK</sequence>
<feature type="domain" description="VTT" evidence="8">
    <location>
        <begin position="33"/>
        <end position="157"/>
    </location>
</feature>
<evidence type="ECO:0000313" key="10">
    <source>
        <dbReference type="Proteomes" id="UP000030635"/>
    </source>
</evidence>
<dbReference type="InterPro" id="IPR051311">
    <property type="entry name" value="DedA_domain"/>
</dbReference>
<comment type="similarity">
    <text evidence="2">Belongs to the DedA family.</text>
</comment>
<dbReference type="RefSeq" id="WP_039312013.1">
    <property type="nucleotide sequence ID" value="NZ_CP006905.1"/>
</dbReference>
<dbReference type="AlphaFoldDB" id="A0A0A7FTW7"/>
<accession>A0A0A7FTW7</accession>
<evidence type="ECO:0000256" key="3">
    <source>
        <dbReference type="ARBA" id="ARBA00022475"/>
    </source>
</evidence>
<name>A0A0A7FTW7_9CLOT</name>
<dbReference type="STRING" id="1561.NPD11_2088"/>